<dbReference type="Gene3D" id="3.40.50.300">
    <property type="entry name" value="P-loop containing nucleotide triphosphate hydrolases"/>
    <property type="match status" value="1"/>
</dbReference>
<dbReference type="PANTHER" id="PTHR43394">
    <property type="entry name" value="ATP-DEPENDENT PERMEASE MDL1, MITOCHONDRIAL"/>
    <property type="match status" value="1"/>
</dbReference>
<dbReference type="Proteomes" id="UP001139502">
    <property type="component" value="Unassembled WGS sequence"/>
</dbReference>
<evidence type="ECO:0000313" key="2">
    <source>
        <dbReference type="Proteomes" id="UP001139502"/>
    </source>
</evidence>
<keyword evidence="2" id="KW-1185">Reference proteome</keyword>
<proteinExistence type="predicted"/>
<evidence type="ECO:0000313" key="1">
    <source>
        <dbReference type="EMBL" id="MCP3426582.1"/>
    </source>
</evidence>
<keyword evidence="1" id="KW-0547">Nucleotide-binding</keyword>
<gene>
    <name evidence="1" type="ORF">NBM05_11360</name>
</gene>
<keyword evidence="1" id="KW-0067">ATP-binding</keyword>
<dbReference type="InterPro" id="IPR027417">
    <property type="entry name" value="P-loop_NTPase"/>
</dbReference>
<dbReference type="GO" id="GO:0015421">
    <property type="term" value="F:ABC-type oligopeptide transporter activity"/>
    <property type="evidence" value="ECO:0007669"/>
    <property type="project" value="TreeGrafter"/>
</dbReference>
<comment type="caution">
    <text evidence="1">The sequence shown here is derived from an EMBL/GenBank/DDBJ whole genome shotgun (WGS) entry which is preliminary data.</text>
</comment>
<dbReference type="SUPFAM" id="SSF52540">
    <property type="entry name" value="P-loop containing nucleoside triphosphate hydrolases"/>
    <property type="match status" value="1"/>
</dbReference>
<protein>
    <submittedName>
        <fullName evidence="1">ABC transporter ATP-binding protein/permease</fullName>
    </submittedName>
</protein>
<dbReference type="RefSeq" id="WP_254167425.1">
    <property type="nucleotide sequence ID" value="NZ_JANAFB010000030.1"/>
</dbReference>
<organism evidence="1 2">
    <name type="scientific">Rothia santali</name>
    <dbReference type="NCBI Taxonomy" id="2949643"/>
    <lineage>
        <taxon>Bacteria</taxon>
        <taxon>Bacillati</taxon>
        <taxon>Actinomycetota</taxon>
        <taxon>Actinomycetes</taxon>
        <taxon>Micrococcales</taxon>
        <taxon>Micrococcaceae</taxon>
        <taxon>Rothia</taxon>
    </lineage>
</organism>
<dbReference type="EMBL" id="JANAFB010000030">
    <property type="protein sequence ID" value="MCP3426582.1"/>
    <property type="molecule type" value="Genomic_DNA"/>
</dbReference>
<dbReference type="PANTHER" id="PTHR43394:SF1">
    <property type="entry name" value="ATP-BINDING CASSETTE SUB-FAMILY B MEMBER 10, MITOCHONDRIAL"/>
    <property type="match status" value="1"/>
</dbReference>
<dbReference type="AlphaFoldDB" id="A0A9X2HF68"/>
<name>A0A9X2HF68_9MICC</name>
<dbReference type="GO" id="GO:0005524">
    <property type="term" value="F:ATP binding"/>
    <property type="evidence" value="ECO:0007669"/>
    <property type="project" value="UniProtKB-KW"/>
</dbReference>
<dbReference type="InterPro" id="IPR039421">
    <property type="entry name" value="Type_1_exporter"/>
</dbReference>
<reference evidence="1" key="1">
    <citation type="submission" date="2022-06" db="EMBL/GenBank/DDBJ databases">
        <title>Rothia sp. isolated from sandalwood seedling.</title>
        <authorList>
            <person name="Tuikhar N."/>
            <person name="Kirdat K."/>
            <person name="Thorat V."/>
            <person name="Swetha P."/>
            <person name="Padma S."/>
            <person name="Sundararaj R."/>
            <person name="Yadav A."/>
        </authorList>
    </citation>
    <scope>NUCLEOTIDE SEQUENCE</scope>
    <source>
        <strain evidence="1">AR01</strain>
    </source>
</reference>
<accession>A0A9X2HF68</accession>
<sequence>MLVSQESHVFSGPLAEDLRLARADATDEEVHGALRLVGADGWARALPEGIHTAVGDVGHALTAEQGAQVALARAALADPAVLVLDEATAESGSRGAARLEEAAAAVLAGRTGLVVAHRMNQASRADRVLVVAEGRIVEEGPHADLLAAGGLYARLWEAYDDGR</sequence>